<dbReference type="PANTHER" id="PTHR21310:SF15">
    <property type="entry name" value="AMINOGLYCOSIDE PHOSPHOTRANSFERASE DOMAIN-CONTAINING PROTEIN"/>
    <property type="match status" value="1"/>
</dbReference>
<reference evidence="1 2" key="1">
    <citation type="submission" date="2017-10" db="EMBL/GenBank/DDBJ databases">
        <title>Comparative genomics in systemic dimorphic fungi from Ajellomycetaceae.</title>
        <authorList>
            <person name="Munoz J.F."/>
            <person name="Mcewen J.G."/>
            <person name="Clay O.K."/>
            <person name="Cuomo C.A."/>
        </authorList>
    </citation>
    <scope>NUCLEOTIDE SEQUENCE [LARGE SCALE GENOMIC DNA]</scope>
    <source>
        <strain evidence="1 2">UAMH7299</strain>
    </source>
</reference>
<comment type="caution">
    <text evidence="1">The sequence shown here is derived from an EMBL/GenBank/DDBJ whole genome shotgun (WGS) entry which is preliminary data.</text>
</comment>
<protein>
    <recommendedName>
        <fullName evidence="3">Aminoglycoside phosphotransferase domain-containing protein</fullName>
    </recommendedName>
</protein>
<dbReference type="AlphaFoldDB" id="A0A2B7XEH6"/>
<accession>A0A2B7XEH6</accession>
<dbReference type="Proteomes" id="UP000224634">
    <property type="component" value="Unassembled WGS sequence"/>
</dbReference>
<dbReference type="Gene3D" id="3.30.200.20">
    <property type="entry name" value="Phosphorylase Kinase, domain 1"/>
    <property type="match status" value="1"/>
</dbReference>
<keyword evidence="2" id="KW-1185">Reference proteome</keyword>
<proteinExistence type="predicted"/>
<evidence type="ECO:0000313" key="1">
    <source>
        <dbReference type="EMBL" id="PGH07546.1"/>
    </source>
</evidence>
<evidence type="ECO:0000313" key="2">
    <source>
        <dbReference type="Proteomes" id="UP000224634"/>
    </source>
</evidence>
<dbReference type="InterPro" id="IPR011009">
    <property type="entry name" value="Kinase-like_dom_sf"/>
</dbReference>
<gene>
    <name evidence="1" type="ORF">AJ80_07992</name>
</gene>
<dbReference type="SUPFAM" id="SSF56112">
    <property type="entry name" value="Protein kinase-like (PK-like)"/>
    <property type="match status" value="1"/>
</dbReference>
<evidence type="ECO:0008006" key="3">
    <source>
        <dbReference type="Google" id="ProtNLM"/>
    </source>
</evidence>
<sequence length="512" mass="57824">MGKMFRHPPKKSFLHRLNVPALIRLAESLRNTACTCDLSQKPLTGSFNWAVVVSFDDGVEWVLRSPHAGRALDEATAGAVLASEAATLRYIKQNSSIPVPDVYHYSSSKDNELGVPYILMSRANGHPLSTFDWLPKPKGVPTVPVSSCRLLKVDEKQKVMSQLGKFMDQLSHLRFDKIGSLFEEEGSFKVKSCLLPGFLFRGRYELQGICRGPFSEESECYRALLSAYFGHIQHLPLEHHALFAPVPIPREYGCYASYLAATERWNDFVTLGSRVENSGNRLDYFVAGQILDRMIPGFTNNLEECNQQHGGRFALYHPDLSANNIFVDEQCNITCIIDWAFASTVPITLLLATPGLPHPTDEWEPSLTSAFRSGFTDRFDPISWRKSRMVWLFMRLVNLDSLQDYSLLAELYALVYGEQSATLSTALNDQYQQQAVTEMQNILSADDETATDIERHERAYFSNFSAERYAVARKVNLASTMSRAFVADRRLWQWIESALPADSIVPSPDHKR</sequence>
<dbReference type="OrthoDB" id="5327538at2759"/>
<organism evidence="1 2">
    <name type="scientific">Polytolypa hystricis (strain UAMH7299)</name>
    <dbReference type="NCBI Taxonomy" id="1447883"/>
    <lineage>
        <taxon>Eukaryota</taxon>
        <taxon>Fungi</taxon>
        <taxon>Dikarya</taxon>
        <taxon>Ascomycota</taxon>
        <taxon>Pezizomycotina</taxon>
        <taxon>Eurotiomycetes</taxon>
        <taxon>Eurotiomycetidae</taxon>
        <taxon>Onygenales</taxon>
        <taxon>Onygenales incertae sedis</taxon>
        <taxon>Polytolypa</taxon>
    </lineage>
</organism>
<dbReference type="PANTHER" id="PTHR21310">
    <property type="entry name" value="AMINOGLYCOSIDE PHOSPHOTRANSFERASE-RELATED-RELATED"/>
    <property type="match status" value="1"/>
</dbReference>
<dbReference type="EMBL" id="PDNA01000167">
    <property type="protein sequence ID" value="PGH07546.1"/>
    <property type="molecule type" value="Genomic_DNA"/>
</dbReference>
<dbReference type="STRING" id="1447883.A0A2B7XEH6"/>
<dbReference type="InterPro" id="IPR051678">
    <property type="entry name" value="AGP_Transferase"/>
</dbReference>
<name>A0A2B7XEH6_POLH7</name>